<dbReference type="STRING" id="318479.A0A158Q2Z5"/>
<dbReference type="Proteomes" id="UP000274756">
    <property type="component" value="Unassembled WGS sequence"/>
</dbReference>
<evidence type="ECO:0000256" key="7">
    <source>
        <dbReference type="ARBA" id="ARBA00023170"/>
    </source>
</evidence>
<dbReference type="PRINTS" id="PR00237">
    <property type="entry name" value="GPCRRHODOPSN"/>
</dbReference>
<feature type="transmembrane region" description="Helical" evidence="10">
    <location>
        <begin position="166"/>
        <end position="191"/>
    </location>
</feature>
<evidence type="ECO:0000256" key="10">
    <source>
        <dbReference type="SAM" id="Phobius"/>
    </source>
</evidence>
<evidence type="ECO:0000313" key="12">
    <source>
        <dbReference type="EMBL" id="VDN55626.1"/>
    </source>
</evidence>
<dbReference type="Pfam" id="PF00001">
    <property type="entry name" value="7tm_1"/>
    <property type="match status" value="1"/>
</dbReference>
<dbReference type="InterPro" id="IPR017452">
    <property type="entry name" value="GPCR_Rhodpsn_7TM"/>
</dbReference>
<name>A0A158Q2Z5_DRAME</name>
<dbReference type="PANTHER" id="PTHR24229:SF40">
    <property type="entry name" value="ALLATOSTATIN C RECEPTOR 1-RELATED"/>
    <property type="match status" value="1"/>
</dbReference>
<feature type="transmembrane region" description="Helical" evidence="10">
    <location>
        <begin position="274"/>
        <end position="296"/>
    </location>
</feature>
<comment type="subcellular location">
    <subcellularLocation>
        <location evidence="1">Cell membrane</location>
        <topology evidence="1">Multi-pass membrane protein</topology>
    </subcellularLocation>
</comment>
<dbReference type="GO" id="GO:0004930">
    <property type="term" value="F:G protein-coupled receptor activity"/>
    <property type="evidence" value="ECO:0007669"/>
    <property type="project" value="UniProtKB-KW"/>
</dbReference>
<evidence type="ECO:0000256" key="2">
    <source>
        <dbReference type="ARBA" id="ARBA00022475"/>
    </source>
</evidence>
<evidence type="ECO:0000256" key="6">
    <source>
        <dbReference type="ARBA" id="ARBA00023136"/>
    </source>
</evidence>
<evidence type="ECO:0000256" key="9">
    <source>
        <dbReference type="RuleBase" id="RU000688"/>
    </source>
</evidence>
<feature type="transmembrane region" description="Helical" evidence="10">
    <location>
        <begin position="94"/>
        <end position="113"/>
    </location>
</feature>
<comment type="similarity">
    <text evidence="9">Belongs to the G-protein coupled receptor 1 family.</text>
</comment>
<dbReference type="GO" id="GO:0042277">
    <property type="term" value="F:peptide binding"/>
    <property type="evidence" value="ECO:0007669"/>
    <property type="project" value="TreeGrafter"/>
</dbReference>
<keyword evidence="6 10" id="KW-0472">Membrane</keyword>
<dbReference type="PANTHER" id="PTHR24229">
    <property type="entry name" value="NEUROPEPTIDES RECEPTOR"/>
    <property type="match status" value="1"/>
</dbReference>
<evidence type="ECO:0000313" key="13">
    <source>
        <dbReference type="Proteomes" id="UP000038040"/>
    </source>
</evidence>
<protein>
    <submittedName>
        <fullName evidence="15">G_PROTEIN_RECEP_F1_2 domain-containing protein</fullName>
    </submittedName>
</protein>
<evidence type="ECO:0000313" key="14">
    <source>
        <dbReference type="Proteomes" id="UP000274756"/>
    </source>
</evidence>
<dbReference type="PROSITE" id="PS50262">
    <property type="entry name" value="G_PROTEIN_RECEP_F1_2"/>
    <property type="match status" value="1"/>
</dbReference>
<keyword evidence="5 9" id="KW-0297">G-protein coupled receptor</keyword>
<feature type="transmembrane region" description="Helical" evidence="10">
    <location>
        <begin position="125"/>
        <end position="146"/>
    </location>
</feature>
<feature type="transmembrane region" description="Helical" evidence="10">
    <location>
        <begin position="50"/>
        <end position="74"/>
    </location>
</feature>
<accession>A0A158Q2Z5</accession>
<evidence type="ECO:0000259" key="11">
    <source>
        <dbReference type="PROSITE" id="PS50262"/>
    </source>
</evidence>
<evidence type="ECO:0000256" key="1">
    <source>
        <dbReference type="ARBA" id="ARBA00004651"/>
    </source>
</evidence>
<evidence type="ECO:0000256" key="5">
    <source>
        <dbReference type="ARBA" id="ARBA00023040"/>
    </source>
</evidence>
<keyword evidence="14" id="KW-1185">Reference proteome</keyword>
<dbReference type="GO" id="GO:0043005">
    <property type="term" value="C:neuron projection"/>
    <property type="evidence" value="ECO:0007669"/>
    <property type="project" value="TreeGrafter"/>
</dbReference>
<feature type="domain" description="G-protein coupled receptors family 1 profile" evidence="11">
    <location>
        <begin position="21"/>
        <end position="294"/>
    </location>
</feature>
<organism evidence="13 15">
    <name type="scientific">Dracunculus medinensis</name>
    <name type="common">Guinea worm</name>
    <dbReference type="NCBI Taxonomy" id="318479"/>
    <lineage>
        <taxon>Eukaryota</taxon>
        <taxon>Metazoa</taxon>
        <taxon>Ecdysozoa</taxon>
        <taxon>Nematoda</taxon>
        <taxon>Chromadorea</taxon>
        <taxon>Rhabditida</taxon>
        <taxon>Spirurina</taxon>
        <taxon>Dracunculoidea</taxon>
        <taxon>Dracunculidae</taxon>
        <taxon>Dracunculus</taxon>
    </lineage>
</organism>
<keyword evidence="2" id="KW-1003">Cell membrane</keyword>
<feature type="transmembrane region" description="Helical" evidence="10">
    <location>
        <begin position="6"/>
        <end position="30"/>
    </location>
</feature>
<dbReference type="SUPFAM" id="SSF81321">
    <property type="entry name" value="Family A G protein-coupled receptor-like"/>
    <property type="match status" value="1"/>
</dbReference>
<proteinExistence type="inferred from homology"/>
<dbReference type="InterPro" id="IPR000276">
    <property type="entry name" value="GPCR_Rhodpsn"/>
</dbReference>
<dbReference type="AlphaFoldDB" id="A0A158Q2Z5"/>
<keyword evidence="8 9" id="KW-0807">Transducer</keyword>
<reference evidence="12 14" key="2">
    <citation type="submission" date="2018-11" db="EMBL/GenBank/DDBJ databases">
        <authorList>
            <consortium name="Pathogen Informatics"/>
        </authorList>
    </citation>
    <scope>NUCLEOTIDE SEQUENCE [LARGE SCALE GENOMIC DNA]</scope>
</reference>
<sequence length="364" mass="41963">MWETYLLASAYVLTVKVGVCGNLWAIGTVLRNRRPYNNIMRMSPSDRLRIYISILAIIDLIVTLTLISRIIFISTSNLNFDFGCRLNFIIEHPAKLASLTCLACISVERYITVRKPFNSEIRKQLLLIVPCVAVIIYLITLAALFIEFQAITLADNQFDCTLRIVYLSGFIARLITAIIFLSLLAIVSINYGQIVRHVRRKFSKRKARGYKVISPPRYMRQMTSTIIRVAVFHVICWLPSIISYFLSNEIFSMVTVSVRLLYNPNSSSKYLQNWFALVISWLTYVNSAFNWILYAAMNKDLQMLVRANTERRKRSTLSQISSPFTTKRPFYNSLRILHANSPNRKSLEDLTMSSSNSGFSFRYF</sequence>
<evidence type="ECO:0000256" key="3">
    <source>
        <dbReference type="ARBA" id="ARBA00022692"/>
    </source>
</evidence>
<dbReference type="CDD" id="cd00637">
    <property type="entry name" value="7tm_classA_rhodopsin-like"/>
    <property type="match status" value="1"/>
</dbReference>
<feature type="transmembrane region" description="Helical" evidence="10">
    <location>
        <begin position="226"/>
        <end position="246"/>
    </location>
</feature>
<dbReference type="WBParaSite" id="DME_0000123901-mRNA-1">
    <property type="protein sequence ID" value="DME_0000123901-mRNA-1"/>
    <property type="gene ID" value="DME_0000123901"/>
</dbReference>
<keyword evidence="7 9" id="KW-0675">Receptor</keyword>
<keyword evidence="3 9" id="KW-0812">Transmembrane</keyword>
<dbReference type="EMBL" id="UYYG01001152">
    <property type="protein sequence ID" value="VDN55626.1"/>
    <property type="molecule type" value="Genomic_DNA"/>
</dbReference>
<gene>
    <name evidence="12" type="ORF">DME_LOCUS5599</name>
</gene>
<evidence type="ECO:0000256" key="8">
    <source>
        <dbReference type="ARBA" id="ARBA00023224"/>
    </source>
</evidence>
<reference evidence="15" key="1">
    <citation type="submission" date="2016-04" db="UniProtKB">
        <authorList>
            <consortium name="WormBaseParasite"/>
        </authorList>
    </citation>
    <scope>IDENTIFICATION</scope>
</reference>
<keyword evidence="4 10" id="KW-1133">Transmembrane helix</keyword>
<dbReference type="PROSITE" id="PS00237">
    <property type="entry name" value="G_PROTEIN_RECEP_F1_1"/>
    <property type="match status" value="1"/>
</dbReference>
<dbReference type="Proteomes" id="UP000038040">
    <property type="component" value="Unplaced"/>
</dbReference>
<evidence type="ECO:0000313" key="15">
    <source>
        <dbReference type="WBParaSite" id="DME_0000123901-mRNA-1"/>
    </source>
</evidence>
<dbReference type="GO" id="GO:0005886">
    <property type="term" value="C:plasma membrane"/>
    <property type="evidence" value="ECO:0007669"/>
    <property type="project" value="UniProtKB-SubCell"/>
</dbReference>
<dbReference type="Gene3D" id="1.20.1070.10">
    <property type="entry name" value="Rhodopsin 7-helix transmembrane proteins"/>
    <property type="match status" value="1"/>
</dbReference>
<dbReference type="OrthoDB" id="5797723at2759"/>
<evidence type="ECO:0000256" key="4">
    <source>
        <dbReference type="ARBA" id="ARBA00022989"/>
    </source>
</evidence>